<comment type="caution">
    <text evidence="2">The sequence shown here is derived from an EMBL/GenBank/DDBJ whole genome shotgun (WGS) entry which is preliminary data.</text>
</comment>
<proteinExistence type="predicted"/>
<feature type="transmembrane region" description="Helical" evidence="1">
    <location>
        <begin position="121"/>
        <end position="146"/>
    </location>
</feature>
<evidence type="ECO:0000256" key="1">
    <source>
        <dbReference type="SAM" id="Phobius"/>
    </source>
</evidence>
<dbReference type="RefSeq" id="WP_276267631.1">
    <property type="nucleotide sequence ID" value="NZ_JARJLM010000509.1"/>
</dbReference>
<evidence type="ECO:0000313" key="2">
    <source>
        <dbReference type="EMBL" id="MDF3837429.1"/>
    </source>
</evidence>
<sequence length="192" mass="20662">MPSPLAPSLPADAAMRRVSAIARRMQWLTLCGIAMTLAGMIALWFWLSDAALEQHLRRFLEIRAAEYRVLVSMPYRLAGFVITAGAASVLVGGLMEARKLFAAFAHGMVFTLETALRLRRVALMVTAFSAVVPLTKTLLGLALVSGDGPGPYMLVIVNFGDFALGLLGGLLLAIAWAMVEAARIARENEGFV</sequence>
<organism evidence="2 3">
    <name type="scientific">Cupriavidus basilensis</name>
    <dbReference type="NCBI Taxonomy" id="68895"/>
    <lineage>
        <taxon>Bacteria</taxon>
        <taxon>Pseudomonadati</taxon>
        <taxon>Pseudomonadota</taxon>
        <taxon>Betaproteobacteria</taxon>
        <taxon>Burkholderiales</taxon>
        <taxon>Burkholderiaceae</taxon>
        <taxon>Cupriavidus</taxon>
    </lineage>
</organism>
<feature type="transmembrane region" description="Helical" evidence="1">
    <location>
        <begin position="77"/>
        <end position="95"/>
    </location>
</feature>
<accession>A0ABT6AY59</accession>
<name>A0ABT6AY59_9BURK</name>
<keyword evidence="1" id="KW-0812">Transmembrane</keyword>
<feature type="transmembrane region" description="Helical" evidence="1">
    <location>
        <begin position="25"/>
        <end position="47"/>
    </location>
</feature>
<keyword evidence="1" id="KW-1133">Transmembrane helix</keyword>
<evidence type="ECO:0000313" key="3">
    <source>
        <dbReference type="Proteomes" id="UP001216674"/>
    </source>
</evidence>
<dbReference type="Proteomes" id="UP001216674">
    <property type="component" value="Unassembled WGS sequence"/>
</dbReference>
<dbReference type="EMBL" id="JARJLM010000509">
    <property type="protein sequence ID" value="MDF3837429.1"/>
    <property type="molecule type" value="Genomic_DNA"/>
</dbReference>
<keyword evidence="1" id="KW-0472">Membrane</keyword>
<feature type="transmembrane region" description="Helical" evidence="1">
    <location>
        <begin position="152"/>
        <end position="179"/>
    </location>
</feature>
<protein>
    <submittedName>
        <fullName evidence="2">DUF2975 domain-containing protein</fullName>
    </submittedName>
</protein>
<gene>
    <name evidence="2" type="ORF">P3W85_31435</name>
</gene>
<keyword evidence="3" id="KW-1185">Reference proteome</keyword>
<reference evidence="2 3" key="1">
    <citation type="submission" date="2023-03" db="EMBL/GenBank/DDBJ databases">
        <title>Draft assemblies of triclosan tolerant bacteria isolated from returned activated sludge.</title>
        <authorList>
            <person name="Van Hamelsveld S."/>
        </authorList>
    </citation>
    <scope>NUCLEOTIDE SEQUENCE [LARGE SCALE GENOMIC DNA]</scope>
    <source>
        <strain evidence="2 3">GW210010_S58</strain>
    </source>
</reference>